<dbReference type="CDD" id="cd00090">
    <property type="entry name" value="HTH_ARSR"/>
    <property type="match status" value="1"/>
</dbReference>
<name>A0A6J4UP28_9ACTN</name>
<dbReference type="EMBL" id="CADCWC010000456">
    <property type="protein sequence ID" value="CAA9553561.1"/>
    <property type="molecule type" value="Genomic_DNA"/>
</dbReference>
<dbReference type="InterPro" id="IPR001845">
    <property type="entry name" value="HTH_ArsR_DNA-bd_dom"/>
</dbReference>
<dbReference type="GO" id="GO:0003677">
    <property type="term" value="F:DNA binding"/>
    <property type="evidence" value="ECO:0007669"/>
    <property type="project" value="UniProtKB-KW"/>
</dbReference>
<sequence length="332" mass="35826">MPFDHDDRPAGTVRVEPSAVTELVWVLLYLAGSKRGPLDGPAARLPERFPELAARVDAFWSDGVALATEVFVLAQRSGTLLDAGAEAFLDALDEASRLGGPDPGLSSEKPEERAHIAERLERLRVDDEARRLLEALLRDAWAAVRPAWDAEGREAVLASCEALRGRLRGGADPRTLLPSGHIATKPPWDALFADGVRRGAAVFSPCWFIGGRGHIVELSGLVHVAVALPQGDEVERLRAQAEQISGRLKVLSDPTRVAILSQLAVEPLSVTELAVRFELSQPTVSNHVRMLRDADLLDARKEGGRTAYSATRARVQRLLDDAGSLLLAGCSA</sequence>
<dbReference type="GO" id="GO:0003700">
    <property type="term" value="F:DNA-binding transcription factor activity"/>
    <property type="evidence" value="ECO:0007669"/>
    <property type="project" value="InterPro"/>
</dbReference>
<evidence type="ECO:0000256" key="1">
    <source>
        <dbReference type="ARBA" id="ARBA00023015"/>
    </source>
</evidence>
<evidence type="ECO:0000313" key="5">
    <source>
        <dbReference type="EMBL" id="CAA9553561.1"/>
    </source>
</evidence>
<dbReference type="Pfam" id="PF01022">
    <property type="entry name" value="HTH_5"/>
    <property type="match status" value="1"/>
</dbReference>
<dbReference type="PROSITE" id="PS50987">
    <property type="entry name" value="HTH_ARSR_2"/>
    <property type="match status" value="1"/>
</dbReference>
<reference evidence="5" key="1">
    <citation type="submission" date="2020-02" db="EMBL/GenBank/DDBJ databases">
        <authorList>
            <person name="Meier V. D."/>
        </authorList>
    </citation>
    <scope>NUCLEOTIDE SEQUENCE</scope>
    <source>
        <strain evidence="5">AVDCRST_MAG79</strain>
    </source>
</reference>
<keyword evidence="2" id="KW-0238">DNA-binding</keyword>
<dbReference type="SMART" id="SM00418">
    <property type="entry name" value="HTH_ARSR"/>
    <property type="match status" value="1"/>
</dbReference>
<evidence type="ECO:0000256" key="2">
    <source>
        <dbReference type="ARBA" id="ARBA00023125"/>
    </source>
</evidence>
<evidence type="ECO:0000259" key="4">
    <source>
        <dbReference type="PROSITE" id="PS50987"/>
    </source>
</evidence>
<dbReference type="InterPro" id="IPR051081">
    <property type="entry name" value="HTH_MetalResp_TranReg"/>
</dbReference>
<gene>
    <name evidence="5" type="ORF">AVDCRST_MAG79-2890</name>
</gene>
<dbReference type="SUPFAM" id="SSF46785">
    <property type="entry name" value="Winged helix' DNA-binding domain"/>
    <property type="match status" value="1"/>
</dbReference>
<protein>
    <recommendedName>
        <fullName evidence="4">HTH arsR-type domain-containing protein</fullName>
    </recommendedName>
</protein>
<dbReference type="InterPro" id="IPR011991">
    <property type="entry name" value="ArsR-like_HTH"/>
</dbReference>
<feature type="domain" description="HTH arsR-type" evidence="4">
    <location>
        <begin position="237"/>
        <end position="330"/>
    </location>
</feature>
<accession>A0A6J4UP28</accession>
<proteinExistence type="predicted"/>
<organism evidence="5">
    <name type="scientific">uncultured Thermoleophilia bacterium</name>
    <dbReference type="NCBI Taxonomy" id="1497501"/>
    <lineage>
        <taxon>Bacteria</taxon>
        <taxon>Bacillati</taxon>
        <taxon>Actinomycetota</taxon>
        <taxon>Thermoleophilia</taxon>
        <taxon>environmental samples</taxon>
    </lineage>
</organism>
<dbReference type="PANTHER" id="PTHR33154:SF33">
    <property type="entry name" value="TRANSCRIPTIONAL REPRESSOR SDPR"/>
    <property type="match status" value="1"/>
</dbReference>
<keyword evidence="1" id="KW-0805">Transcription regulation</keyword>
<dbReference type="NCBIfam" id="NF033788">
    <property type="entry name" value="HTH_metalloreg"/>
    <property type="match status" value="1"/>
</dbReference>
<dbReference type="AlphaFoldDB" id="A0A6J4UP28"/>
<dbReference type="InterPro" id="IPR036388">
    <property type="entry name" value="WH-like_DNA-bd_sf"/>
</dbReference>
<dbReference type="PRINTS" id="PR00778">
    <property type="entry name" value="HTHARSR"/>
</dbReference>
<dbReference type="InterPro" id="IPR036390">
    <property type="entry name" value="WH_DNA-bd_sf"/>
</dbReference>
<dbReference type="Gene3D" id="1.10.10.10">
    <property type="entry name" value="Winged helix-like DNA-binding domain superfamily/Winged helix DNA-binding domain"/>
    <property type="match status" value="1"/>
</dbReference>
<keyword evidence="3" id="KW-0804">Transcription</keyword>
<dbReference type="PANTHER" id="PTHR33154">
    <property type="entry name" value="TRANSCRIPTIONAL REGULATOR, ARSR FAMILY"/>
    <property type="match status" value="1"/>
</dbReference>
<evidence type="ECO:0000256" key="3">
    <source>
        <dbReference type="ARBA" id="ARBA00023163"/>
    </source>
</evidence>